<dbReference type="InterPro" id="IPR015422">
    <property type="entry name" value="PyrdxlP-dep_Trfase_small"/>
</dbReference>
<dbReference type="Gene3D" id="3.40.640.10">
    <property type="entry name" value="Type I PLP-dependent aspartate aminotransferase-like (Major domain)"/>
    <property type="match status" value="1"/>
</dbReference>
<dbReference type="InterPro" id="IPR000192">
    <property type="entry name" value="Aminotrans_V_dom"/>
</dbReference>
<dbReference type="GO" id="GO:0019265">
    <property type="term" value="P:glycine biosynthetic process, by transamination of glyoxylate"/>
    <property type="evidence" value="ECO:0007669"/>
    <property type="project" value="TreeGrafter"/>
</dbReference>
<dbReference type="PROSITE" id="PS00595">
    <property type="entry name" value="AA_TRANSFER_CLASS_5"/>
    <property type="match status" value="1"/>
</dbReference>
<gene>
    <name evidence="11" type="ORF">GCM10007043_05070</name>
</gene>
<evidence type="ECO:0000256" key="3">
    <source>
        <dbReference type="ARBA" id="ARBA00022576"/>
    </source>
</evidence>
<dbReference type="PANTHER" id="PTHR21152:SF40">
    <property type="entry name" value="ALANINE--GLYOXYLATE AMINOTRANSFERASE"/>
    <property type="match status" value="1"/>
</dbReference>
<evidence type="ECO:0000256" key="9">
    <source>
        <dbReference type="RuleBase" id="RU004504"/>
    </source>
</evidence>
<feature type="domain" description="Aminotransferase class V" evidence="10">
    <location>
        <begin position="26"/>
        <end position="328"/>
    </location>
</feature>
<dbReference type="EMBL" id="BMOF01000005">
    <property type="protein sequence ID" value="GGJ94229.1"/>
    <property type="molecule type" value="Genomic_DNA"/>
</dbReference>
<evidence type="ECO:0000259" key="10">
    <source>
        <dbReference type="Pfam" id="PF00266"/>
    </source>
</evidence>
<comment type="cofactor">
    <cofactor evidence="1 7 9">
        <name>pyridoxal 5'-phosphate</name>
        <dbReference type="ChEBI" id="CHEBI:597326"/>
    </cofactor>
</comment>
<reference evidence="11" key="2">
    <citation type="submission" date="2020-09" db="EMBL/GenBank/DDBJ databases">
        <authorList>
            <person name="Sun Q."/>
            <person name="Ohkuma M."/>
        </authorList>
    </citation>
    <scope>NUCLEOTIDE SEQUENCE</scope>
    <source>
        <strain evidence="11">JCM 14719</strain>
    </source>
</reference>
<dbReference type="GO" id="GO:0004760">
    <property type="term" value="F:L-serine-pyruvate transaminase activity"/>
    <property type="evidence" value="ECO:0007669"/>
    <property type="project" value="TreeGrafter"/>
</dbReference>
<evidence type="ECO:0000256" key="2">
    <source>
        <dbReference type="ARBA" id="ARBA00009236"/>
    </source>
</evidence>
<reference evidence="11" key="1">
    <citation type="journal article" date="2014" name="Int. J. Syst. Evol. Microbiol.">
        <title>Complete genome sequence of Corynebacterium casei LMG S-19264T (=DSM 44701T), isolated from a smear-ripened cheese.</title>
        <authorList>
            <consortium name="US DOE Joint Genome Institute (JGI-PGF)"/>
            <person name="Walter F."/>
            <person name="Albersmeier A."/>
            <person name="Kalinowski J."/>
            <person name="Ruckert C."/>
        </authorList>
    </citation>
    <scope>NUCLEOTIDE SEQUENCE</scope>
    <source>
        <strain evidence="11">JCM 14719</strain>
    </source>
</reference>
<proteinExistence type="inferred from homology"/>
<feature type="modified residue" description="N6-(pyridoxal phosphate)lysine" evidence="7">
    <location>
        <position position="191"/>
    </location>
</feature>
<dbReference type="InterPro" id="IPR015421">
    <property type="entry name" value="PyrdxlP-dep_Trfase_major"/>
</dbReference>
<dbReference type="Pfam" id="PF00266">
    <property type="entry name" value="Aminotran_5"/>
    <property type="match status" value="1"/>
</dbReference>
<evidence type="ECO:0000256" key="8">
    <source>
        <dbReference type="RuleBase" id="RU004075"/>
    </source>
</evidence>
<dbReference type="FunFam" id="3.40.640.10:FF:000027">
    <property type="entry name" value="Serine--pyruvate aminotransferase, mitochondrial"/>
    <property type="match status" value="1"/>
</dbReference>
<accession>A0A8J3B920</accession>
<comment type="caution">
    <text evidence="11">The sequence shown here is derived from an EMBL/GenBank/DDBJ whole genome shotgun (WGS) entry which is preliminary data.</text>
</comment>
<dbReference type="InterPro" id="IPR020578">
    <property type="entry name" value="Aminotrans_V_PyrdxlP_BS"/>
</dbReference>
<evidence type="ECO:0000313" key="12">
    <source>
        <dbReference type="Proteomes" id="UP000637720"/>
    </source>
</evidence>
<dbReference type="PIRSF" id="PIRSF000524">
    <property type="entry name" value="SPT"/>
    <property type="match status" value="1"/>
</dbReference>
<sequence>MDSIHLRIPGPTPIPPRIQQAMLAPMIGHRSGEFKRLYAEVTAQLPPLFGTRQRVLVLTASGTAALEAAAVNAVAPGEEVIVVVTGAFGDRFAAICERYGLITRRLEVAWGEAADPDRLRAFLRQHPKAKAVFLTYCETSTGVLNPVAELARVVREESEALVIVDGVSAIGGAPCEMDSWGLDIVVTGSQKALMLPPGLALVAVSERAWQAIEANPAPRFYLDLLAYRKAAEEASSPYTPAVSLFFGLREALAMIEEETLDAAVARHALLRDMTRAAIKALGLPLLADDAAASPTVTAVGPFDGSVLDPEALRACLRKRHGLVLAGGQKKLKGRIFRIGHMGWCAPFDILAVIAALETGLAELGYPVALGKGVQAAQEVYVRHVSRAHHGSAV</sequence>
<name>A0A8J3B920_9BACI</name>
<keyword evidence="4" id="KW-0808">Transferase</keyword>
<dbReference type="Gene3D" id="3.90.1150.10">
    <property type="entry name" value="Aspartate Aminotransferase, domain 1"/>
    <property type="match status" value="1"/>
</dbReference>
<dbReference type="PANTHER" id="PTHR21152">
    <property type="entry name" value="AMINOTRANSFERASE CLASS V"/>
    <property type="match status" value="1"/>
</dbReference>
<organism evidence="11 12">
    <name type="scientific">Calditerricola satsumensis</name>
    <dbReference type="NCBI Taxonomy" id="373054"/>
    <lineage>
        <taxon>Bacteria</taxon>
        <taxon>Bacillati</taxon>
        <taxon>Bacillota</taxon>
        <taxon>Bacilli</taxon>
        <taxon>Bacillales</taxon>
        <taxon>Bacillaceae</taxon>
        <taxon>Calditerricola</taxon>
    </lineage>
</organism>
<dbReference type="InterPro" id="IPR024169">
    <property type="entry name" value="SP_NH2Trfase/AEP_transaminase"/>
</dbReference>
<evidence type="ECO:0000256" key="4">
    <source>
        <dbReference type="ARBA" id="ARBA00022679"/>
    </source>
</evidence>
<dbReference type="GO" id="GO:0008453">
    <property type="term" value="F:alanine-glyoxylate transaminase activity"/>
    <property type="evidence" value="ECO:0007669"/>
    <property type="project" value="TreeGrafter"/>
</dbReference>
<keyword evidence="5 7" id="KW-0663">Pyridoxal phosphate</keyword>
<keyword evidence="3 11" id="KW-0032">Aminotransferase</keyword>
<dbReference type="SUPFAM" id="SSF53383">
    <property type="entry name" value="PLP-dependent transferases"/>
    <property type="match status" value="1"/>
</dbReference>
<evidence type="ECO:0000256" key="6">
    <source>
        <dbReference type="PIRSR" id="PIRSR000524-1"/>
    </source>
</evidence>
<comment type="similarity">
    <text evidence="2 8">Belongs to the class-V pyridoxal-phosphate-dependent aminotransferase family.</text>
</comment>
<evidence type="ECO:0000256" key="5">
    <source>
        <dbReference type="ARBA" id="ARBA00022898"/>
    </source>
</evidence>
<dbReference type="AlphaFoldDB" id="A0A8J3B920"/>
<dbReference type="InterPro" id="IPR015424">
    <property type="entry name" value="PyrdxlP-dep_Trfase"/>
</dbReference>
<dbReference type="RefSeq" id="WP_188816697.1">
    <property type="nucleotide sequence ID" value="NZ_BMOF01000005.1"/>
</dbReference>
<feature type="binding site" evidence="6">
    <location>
        <position position="337"/>
    </location>
    <ligand>
        <name>substrate</name>
    </ligand>
</feature>
<evidence type="ECO:0000313" key="11">
    <source>
        <dbReference type="EMBL" id="GGJ94229.1"/>
    </source>
</evidence>
<evidence type="ECO:0000256" key="1">
    <source>
        <dbReference type="ARBA" id="ARBA00001933"/>
    </source>
</evidence>
<keyword evidence="12" id="KW-1185">Reference proteome</keyword>
<dbReference type="Proteomes" id="UP000637720">
    <property type="component" value="Unassembled WGS sequence"/>
</dbReference>
<evidence type="ECO:0000256" key="7">
    <source>
        <dbReference type="PIRSR" id="PIRSR000524-50"/>
    </source>
</evidence>
<protein>
    <submittedName>
        <fullName evidence="11">Class V aminotransferase</fullName>
    </submittedName>
</protein>